<protein>
    <recommendedName>
        <fullName evidence="4">Phage protein</fullName>
    </recommendedName>
</protein>
<accession>A0A2N5PAZ4</accession>
<feature type="coiled-coil region" evidence="1">
    <location>
        <begin position="107"/>
        <end position="134"/>
    </location>
</feature>
<evidence type="ECO:0000313" key="3">
    <source>
        <dbReference type="Proteomes" id="UP000235093"/>
    </source>
</evidence>
<dbReference type="AlphaFoldDB" id="A0A2N5PAZ4"/>
<name>A0A2N5PAZ4_MEDGN</name>
<evidence type="ECO:0000313" key="2">
    <source>
        <dbReference type="EMBL" id="PLT72299.1"/>
    </source>
</evidence>
<comment type="caution">
    <text evidence="2">The sequence shown here is derived from an EMBL/GenBank/DDBJ whole genome shotgun (WGS) entry which is preliminary data.</text>
</comment>
<proteinExistence type="predicted"/>
<keyword evidence="1" id="KW-0175">Coiled coil</keyword>
<dbReference type="InterPro" id="IPR024410">
    <property type="entry name" value="Phage_TAC_12"/>
</dbReference>
<evidence type="ECO:0008006" key="4">
    <source>
        <dbReference type="Google" id="ProtNLM"/>
    </source>
</evidence>
<evidence type="ECO:0000256" key="1">
    <source>
        <dbReference type="SAM" id="Coils"/>
    </source>
</evidence>
<dbReference type="EMBL" id="NIHT01000024">
    <property type="protein sequence ID" value="PLT72299.1"/>
    <property type="molecule type" value="Genomic_DNA"/>
</dbReference>
<reference evidence="2 3" key="1">
    <citation type="journal article" date="2017" name="Genome Med.">
        <title>A novel Ruminococcus gnavus clade enriched in inflammatory bowel disease patients.</title>
        <authorList>
            <person name="Hall A.B."/>
            <person name="Yassour M."/>
            <person name="Sauk J."/>
            <person name="Garner A."/>
            <person name="Jiang X."/>
            <person name="Arthur T."/>
            <person name="Lagoudas G.K."/>
            <person name="Vatanen T."/>
            <person name="Fornelos N."/>
            <person name="Wilson R."/>
            <person name="Bertha M."/>
            <person name="Cohen M."/>
            <person name="Garber J."/>
            <person name="Khalili H."/>
            <person name="Gevers D."/>
            <person name="Ananthakrishnan A.N."/>
            <person name="Kugathasan S."/>
            <person name="Lander E.S."/>
            <person name="Blainey P."/>
            <person name="Vlamakis H."/>
            <person name="Xavier R.J."/>
            <person name="Huttenhower C."/>
        </authorList>
    </citation>
    <scope>NUCLEOTIDE SEQUENCE [LARGE SCALE GENOMIC DNA]</scope>
    <source>
        <strain evidence="2 3">RJX1125</strain>
    </source>
</reference>
<dbReference type="RefSeq" id="WP_101884208.1">
    <property type="nucleotide sequence ID" value="NZ_NIHT01000024.1"/>
</dbReference>
<sequence length="136" mass="15408">MMELTINGQVYQFKFGMGFLREINKQTNMPVDGLPGVKKDVGFRYALMNLINGDPDALVNILDVANKGQNPRATRGLLDEYIDDEDTDIDELTETVMGFLKSANATKKATDEIVDAVEKEKQRMEEEEAKKRELMM</sequence>
<gene>
    <name evidence="2" type="ORF">CDL23_13200</name>
</gene>
<dbReference type="Proteomes" id="UP000235093">
    <property type="component" value="Unassembled WGS sequence"/>
</dbReference>
<dbReference type="Pfam" id="PF12363">
    <property type="entry name" value="Phage_TAC_12"/>
    <property type="match status" value="1"/>
</dbReference>
<organism evidence="2 3">
    <name type="scientific">Mediterraneibacter gnavus</name>
    <name type="common">Ruminococcus gnavus</name>
    <dbReference type="NCBI Taxonomy" id="33038"/>
    <lineage>
        <taxon>Bacteria</taxon>
        <taxon>Bacillati</taxon>
        <taxon>Bacillota</taxon>
        <taxon>Clostridia</taxon>
        <taxon>Lachnospirales</taxon>
        <taxon>Lachnospiraceae</taxon>
        <taxon>Mediterraneibacter</taxon>
    </lineage>
</organism>